<name>A0AAD6ZGV9_9AGAR</name>
<gene>
    <name evidence="2" type="ORF">DFH08DRAFT_613886</name>
</gene>
<reference evidence="2" key="1">
    <citation type="submission" date="2023-03" db="EMBL/GenBank/DDBJ databases">
        <title>Massive genome expansion in bonnet fungi (Mycena s.s.) driven by repeated elements and novel gene families across ecological guilds.</title>
        <authorList>
            <consortium name="Lawrence Berkeley National Laboratory"/>
            <person name="Harder C.B."/>
            <person name="Miyauchi S."/>
            <person name="Viragh M."/>
            <person name="Kuo A."/>
            <person name="Thoen E."/>
            <person name="Andreopoulos B."/>
            <person name="Lu D."/>
            <person name="Skrede I."/>
            <person name="Drula E."/>
            <person name="Henrissat B."/>
            <person name="Morin E."/>
            <person name="Kohler A."/>
            <person name="Barry K."/>
            <person name="LaButti K."/>
            <person name="Morin E."/>
            <person name="Salamov A."/>
            <person name="Lipzen A."/>
            <person name="Mereny Z."/>
            <person name="Hegedus B."/>
            <person name="Baldrian P."/>
            <person name="Stursova M."/>
            <person name="Weitz H."/>
            <person name="Taylor A."/>
            <person name="Grigoriev I.V."/>
            <person name="Nagy L.G."/>
            <person name="Martin F."/>
            <person name="Kauserud H."/>
        </authorList>
    </citation>
    <scope>NUCLEOTIDE SEQUENCE</scope>
    <source>
        <strain evidence="2">CBHHK002</strain>
    </source>
</reference>
<keyword evidence="3" id="KW-1185">Reference proteome</keyword>
<dbReference type="Proteomes" id="UP001218218">
    <property type="component" value="Unassembled WGS sequence"/>
</dbReference>
<dbReference type="EMBL" id="JARIHO010000050">
    <property type="protein sequence ID" value="KAJ7321695.1"/>
    <property type="molecule type" value="Genomic_DNA"/>
</dbReference>
<feature type="domain" description="Novel STAND NTPase 1" evidence="1">
    <location>
        <begin position="6"/>
        <end position="143"/>
    </location>
</feature>
<accession>A0AAD6ZGV9</accession>
<evidence type="ECO:0000313" key="3">
    <source>
        <dbReference type="Proteomes" id="UP001218218"/>
    </source>
</evidence>
<dbReference type="Gene3D" id="3.40.50.300">
    <property type="entry name" value="P-loop containing nucleotide triphosphate hydrolases"/>
    <property type="match status" value="1"/>
</dbReference>
<dbReference type="InterPro" id="IPR027417">
    <property type="entry name" value="P-loop_NTPase"/>
</dbReference>
<dbReference type="PANTHER" id="PTHR47691:SF3">
    <property type="entry name" value="HTH-TYPE TRANSCRIPTIONAL REGULATOR RV0890C-RELATED"/>
    <property type="match status" value="1"/>
</dbReference>
<sequence length="366" mass="40230">LPAVPKIFHGRDSELQAIVSMLCQESARIAILGAGGMGKTSLAKAALHHPDVTSKYKECFFVPCDSATSSIEMAALIGAHIGLTPAKDLTKAVVQYFNGKPACLLTLDNLETTWEPLNSRNGVEELLSLLTGVQHLALIITMRGAERPAKVFWTHPFLPPLRPLPYDAAHQTFLDIVDHVYAAEDIKQLLHLTDNMPLAVDLIAHLVDYEGITSVLSRWETEKTSMLSVGHDRRSNLDASITMSLSSPRMTSGARSLLSLLSILPDGLSNIELLQSHLPIQNILASKAVLLATSLAYSDDKKRLKCLVPIREHMLLSHPATQPLIQPLEKHFHMLLDLYQRYGGSVHITDTINQITENLGNLSQIL</sequence>
<feature type="non-terminal residue" evidence="2">
    <location>
        <position position="1"/>
    </location>
</feature>
<protein>
    <recommendedName>
        <fullName evidence="1">Novel STAND NTPase 1 domain-containing protein</fullName>
    </recommendedName>
</protein>
<dbReference type="SUPFAM" id="SSF52540">
    <property type="entry name" value="P-loop containing nucleoside triphosphate hydrolases"/>
    <property type="match status" value="1"/>
</dbReference>
<dbReference type="Pfam" id="PF20703">
    <property type="entry name" value="nSTAND1"/>
    <property type="match status" value="1"/>
</dbReference>
<dbReference type="InterPro" id="IPR049052">
    <property type="entry name" value="nSTAND1"/>
</dbReference>
<proteinExistence type="predicted"/>
<evidence type="ECO:0000313" key="2">
    <source>
        <dbReference type="EMBL" id="KAJ7321695.1"/>
    </source>
</evidence>
<dbReference type="AlphaFoldDB" id="A0AAD6ZGV9"/>
<dbReference type="PANTHER" id="PTHR47691">
    <property type="entry name" value="REGULATOR-RELATED"/>
    <property type="match status" value="1"/>
</dbReference>
<comment type="caution">
    <text evidence="2">The sequence shown here is derived from an EMBL/GenBank/DDBJ whole genome shotgun (WGS) entry which is preliminary data.</text>
</comment>
<feature type="non-terminal residue" evidence="2">
    <location>
        <position position="366"/>
    </location>
</feature>
<evidence type="ECO:0000259" key="1">
    <source>
        <dbReference type="Pfam" id="PF20703"/>
    </source>
</evidence>
<organism evidence="2 3">
    <name type="scientific">Mycena albidolilacea</name>
    <dbReference type="NCBI Taxonomy" id="1033008"/>
    <lineage>
        <taxon>Eukaryota</taxon>
        <taxon>Fungi</taxon>
        <taxon>Dikarya</taxon>
        <taxon>Basidiomycota</taxon>
        <taxon>Agaricomycotina</taxon>
        <taxon>Agaricomycetes</taxon>
        <taxon>Agaricomycetidae</taxon>
        <taxon>Agaricales</taxon>
        <taxon>Marasmiineae</taxon>
        <taxon>Mycenaceae</taxon>
        <taxon>Mycena</taxon>
    </lineage>
</organism>